<evidence type="ECO:0000313" key="3">
    <source>
        <dbReference type="Proteomes" id="UP000298588"/>
    </source>
</evidence>
<dbReference type="Pfam" id="PF09898">
    <property type="entry name" value="DUF2125"/>
    <property type="match status" value="1"/>
</dbReference>
<name>A0A4D7QKZ4_9HYPH</name>
<feature type="transmembrane region" description="Helical" evidence="1">
    <location>
        <begin position="37"/>
        <end position="58"/>
    </location>
</feature>
<dbReference type="AlphaFoldDB" id="A0A4D7QKZ4"/>
<evidence type="ECO:0000313" key="2">
    <source>
        <dbReference type="EMBL" id="QCK84972.1"/>
    </source>
</evidence>
<evidence type="ECO:0000256" key="1">
    <source>
        <dbReference type="SAM" id="Phobius"/>
    </source>
</evidence>
<dbReference type="Proteomes" id="UP000298588">
    <property type="component" value="Chromosome"/>
</dbReference>
<dbReference type="InterPro" id="IPR018666">
    <property type="entry name" value="DUF2125"/>
</dbReference>
<protein>
    <submittedName>
        <fullName evidence="2">DUF2125 domain-containing protein</fullName>
    </submittedName>
</protein>
<organism evidence="2 3">
    <name type="scientific">Phreatobacter aquaticus</name>
    <dbReference type="NCBI Taxonomy" id="2570229"/>
    <lineage>
        <taxon>Bacteria</taxon>
        <taxon>Pseudomonadati</taxon>
        <taxon>Pseudomonadota</taxon>
        <taxon>Alphaproteobacteria</taxon>
        <taxon>Hyphomicrobiales</taxon>
        <taxon>Phreatobacteraceae</taxon>
        <taxon>Phreatobacter</taxon>
    </lineage>
</organism>
<keyword evidence="1" id="KW-0472">Membrane</keyword>
<sequence length="360" mass="38726">MRSAIDCRSSEAGSGIGPALATQEQHRMVPMPRLRTIILPILLIALLVGGWTGVWHWGSGRAEEVIERWLASEAANGRVITCGERRNGGYPFRMEITCLKPVVEMRDEARPYQTYRFERLHVTSQIWSPGHVIAEATGPMTMANEADASVVTGNWRLAQASAQLNIGGYDNSSFVLDDVVVTRDGAPVLKAVRGEFHTKPNQTDPLSVDVVSKLTGAVFASQTSPPVDTEVQLIARKLLRTASRPQPLPPRQWQAAGGSIDLILLRIAQGDALGLAKGTLRLTADGRPDGQVELRVANIESALEASGLRASLGPIALGAVTMASRPTDVEGRPGRLLTLRASEGRLQVGPLRLGLPVILP</sequence>
<keyword evidence="1" id="KW-1133">Transmembrane helix</keyword>
<dbReference type="KEGG" id="paqt:E8L99_03860"/>
<accession>A0A4D7QKZ4</accession>
<proteinExistence type="predicted"/>
<dbReference type="OrthoDB" id="7169664at2"/>
<keyword evidence="3" id="KW-1185">Reference proteome</keyword>
<dbReference type="EMBL" id="CP039865">
    <property type="protein sequence ID" value="QCK84972.1"/>
    <property type="molecule type" value="Genomic_DNA"/>
</dbReference>
<gene>
    <name evidence="2" type="ORF">E8L99_03860</name>
</gene>
<reference evidence="2 3" key="1">
    <citation type="submission" date="2019-04" db="EMBL/GenBank/DDBJ databases">
        <title>Phreatobacter aquaticus sp. nov.</title>
        <authorList>
            <person name="Choi A."/>
            <person name="Baek K."/>
        </authorList>
    </citation>
    <scope>NUCLEOTIDE SEQUENCE [LARGE SCALE GENOMIC DNA]</scope>
    <source>
        <strain evidence="2 3">NMCR1094</strain>
    </source>
</reference>
<keyword evidence="1" id="KW-0812">Transmembrane</keyword>